<evidence type="ECO:0000256" key="1">
    <source>
        <dbReference type="ARBA" id="ARBA00022490"/>
    </source>
</evidence>
<feature type="domain" description="YqgF/RNase H-like" evidence="6">
    <location>
        <begin position="2"/>
        <end position="100"/>
    </location>
</feature>
<dbReference type="PANTHER" id="PTHR33317:SF4">
    <property type="entry name" value="POLYNUCLEOTIDYL TRANSFERASE, RIBONUCLEASE H-LIKE SUPERFAMILY PROTEIN"/>
    <property type="match status" value="1"/>
</dbReference>
<keyword evidence="4 5" id="KW-0378">Hydrolase</keyword>
<evidence type="ECO:0000256" key="4">
    <source>
        <dbReference type="ARBA" id="ARBA00022801"/>
    </source>
</evidence>
<dbReference type="InterPro" id="IPR006641">
    <property type="entry name" value="YqgF/RNaseH-like_dom"/>
</dbReference>
<evidence type="ECO:0000256" key="2">
    <source>
        <dbReference type="ARBA" id="ARBA00022517"/>
    </source>
</evidence>
<dbReference type="Gene3D" id="3.30.420.140">
    <property type="entry name" value="YqgF/RNase H-like domain"/>
    <property type="match status" value="1"/>
</dbReference>
<dbReference type="InterPro" id="IPR012337">
    <property type="entry name" value="RNaseH-like_sf"/>
</dbReference>
<protein>
    <recommendedName>
        <fullName evidence="5">Putative pre-16S rRNA nuclease</fullName>
        <ecNumber evidence="5">3.1.-.-</ecNumber>
    </recommendedName>
</protein>
<comment type="subcellular location">
    <subcellularLocation>
        <location evidence="5">Cytoplasm</location>
    </subcellularLocation>
</comment>
<gene>
    <name evidence="7" type="ORF">A3J48_02870</name>
</gene>
<dbReference type="Proteomes" id="UP000176786">
    <property type="component" value="Unassembled WGS sequence"/>
</dbReference>
<dbReference type="GO" id="GO:0005829">
    <property type="term" value="C:cytosol"/>
    <property type="evidence" value="ECO:0007669"/>
    <property type="project" value="TreeGrafter"/>
</dbReference>
<dbReference type="CDD" id="cd16964">
    <property type="entry name" value="YqgF"/>
    <property type="match status" value="1"/>
</dbReference>
<dbReference type="AlphaFoldDB" id="A0A1F5P5F2"/>
<dbReference type="NCBIfam" id="TIGR00250">
    <property type="entry name" value="RNAse_H_YqgF"/>
    <property type="match status" value="1"/>
</dbReference>
<dbReference type="STRING" id="1817832.A3J48_02870"/>
<dbReference type="GO" id="GO:0016788">
    <property type="term" value="F:hydrolase activity, acting on ester bonds"/>
    <property type="evidence" value="ECO:0007669"/>
    <property type="project" value="UniProtKB-UniRule"/>
</dbReference>
<keyword evidence="2 5" id="KW-0690">Ribosome biogenesis</keyword>
<dbReference type="EC" id="3.1.-.-" evidence="5"/>
<evidence type="ECO:0000259" key="6">
    <source>
        <dbReference type="SMART" id="SM00732"/>
    </source>
</evidence>
<evidence type="ECO:0000256" key="3">
    <source>
        <dbReference type="ARBA" id="ARBA00022722"/>
    </source>
</evidence>
<proteinExistence type="inferred from homology"/>
<evidence type="ECO:0000313" key="7">
    <source>
        <dbReference type="EMBL" id="OGE85092.1"/>
    </source>
</evidence>
<dbReference type="GO" id="GO:0000967">
    <property type="term" value="P:rRNA 5'-end processing"/>
    <property type="evidence" value="ECO:0007669"/>
    <property type="project" value="UniProtKB-UniRule"/>
</dbReference>
<comment type="similarity">
    <text evidence="5">Belongs to the YqgF HJR family.</text>
</comment>
<dbReference type="HAMAP" id="MF_00651">
    <property type="entry name" value="Nuclease_YqgF"/>
    <property type="match status" value="1"/>
</dbReference>
<sequence>MGRILALDVGEQRTGFAITDEEKIISQALPETADQHELLRVINEICNQYDIEKIVVGLPLTMSGEIGSQAQWVKSIGETISTETGKIVDYFDERLTTKQVLRNFEKDKNIPLDSLAAQALLEQYLRKIKTQNAKGKTTS</sequence>
<reference evidence="7 8" key="1">
    <citation type="journal article" date="2016" name="Nat. Commun.">
        <title>Thousands of microbial genomes shed light on interconnected biogeochemical processes in an aquifer system.</title>
        <authorList>
            <person name="Anantharaman K."/>
            <person name="Brown C.T."/>
            <person name="Hug L.A."/>
            <person name="Sharon I."/>
            <person name="Castelle C.J."/>
            <person name="Probst A.J."/>
            <person name="Thomas B.C."/>
            <person name="Singh A."/>
            <person name="Wilkins M.J."/>
            <person name="Karaoz U."/>
            <person name="Brodie E.L."/>
            <person name="Williams K.H."/>
            <person name="Hubbard S.S."/>
            <person name="Banfield J.F."/>
        </authorList>
    </citation>
    <scope>NUCLEOTIDE SEQUENCE [LARGE SCALE GENOMIC DNA]</scope>
</reference>
<dbReference type="EMBL" id="MFES01000027">
    <property type="protein sequence ID" value="OGE85092.1"/>
    <property type="molecule type" value="Genomic_DNA"/>
</dbReference>
<accession>A0A1F5P5F2</accession>
<dbReference type="InterPro" id="IPR037027">
    <property type="entry name" value="YqgF/RNaseH-like_dom_sf"/>
</dbReference>
<evidence type="ECO:0000256" key="5">
    <source>
        <dbReference type="HAMAP-Rule" id="MF_00651"/>
    </source>
</evidence>
<organism evidence="7 8">
    <name type="scientific">Candidatus Doudnabacteria bacterium RIFCSPHIGHO2_02_FULL_46_11</name>
    <dbReference type="NCBI Taxonomy" id="1817832"/>
    <lineage>
        <taxon>Bacteria</taxon>
        <taxon>Candidatus Doudnaibacteriota</taxon>
    </lineage>
</organism>
<keyword evidence="3 5" id="KW-0540">Nuclease</keyword>
<keyword evidence="1 5" id="KW-0963">Cytoplasm</keyword>
<dbReference type="SUPFAM" id="SSF53098">
    <property type="entry name" value="Ribonuclease H-like"/>
    <property type="match status" value="1"/>
</dbReference>
<comment type="function">
    <text evidence="5">Could be a nuclease involved in processing of the 5'-end of pre-16S rRNA.</text>
</comment>
<comment type="caution">
    <text evidence="7">The sequence shown here is derived from an EMBL/GenBank/DDBJ whole genome shotgun (WGS) entry which is preliminary data.</text>
</comment>
<dbReference type="Pfam" id="PF03652">
    <property type="entry name" value="RuvX"/>
    <property type="match status" value="1"/>
</dbReference>
<evidence type="ECO:0000313" key="8">
    <source>
        <dbReference type="Proteomes" id="UP000176786"/>
    </source>
</evidence>
<name>A0A1F5P5F2_9BACT</name>
<dbReference type="InterPro" id="IPR005227">
    <property type="entry name" value="YqgF"/>
</dbReference>
<dbReference type="SMART" id="SM00732">
    <property type="entry name" value="YqgFc"/>
    <property type="match status" value="1"/>
</dbReference>
<dbReference type="PANTHER" id="PTHR33317">
    <property type="entry name" value="POLYNUCLEOTIDYL TRANSFERASE, RIBONUCLEASE H-LIKE SUPERFAMILY PROTEIN"/>
    <property type="match status" value="1"/>
</dbReference>
<dbReference type="GO" id="GO:0004518">
    <property type="term" value="F:nuclease activity"/>
    <property type="evidence" value="ECO:0007669"/>
    <property type="project" value="UniProtKB-KW"/>
</dbReference>